<accession>A0A8R1XUD5</accession>
<organism evidence="1 2">
    <name type="scientific">Onchocerca volvulus</name>
    <dbReference type="NCBI Taxonomy" id="6282"/>
    <lineage>
        <taxon>Eukaryota</taxon>
        <taxon>Metazoa</taxon>
        <taxon>Ecdysozoa</taxon>
        <taxon>Nematoda</taxon>
        <taxon>Chromadorea</taxon>
        <taxon>Rhabditida</taxon>
        <taxon>Spirurina</taxon>
        <taxon>Spiruromorpha</taxon>
        <taxon>Filarioidea</taxon>
        <taxon>Onchocercidae</taxon>
        <taxon>Onchocerca</taxon>
    </lineage>
</organism>
<keyword evidence="2" id="KW-1185">Reference proteome</keyword>
<dbReference type="Proteomes" id="UP000024404">
    <property type="component" value="Unassembled WGS sequence"/>
</dbReference>
<proteinExistence type="predicted"/>
<protein>
    <submittedName>
        <fullName evidence="1">Uncharacterized protein</fullName>
    </submittedName>
</protein>
<dbReference type="EMBL" id="CMVM020000020">
    <property type="status" value="NOT_ANNOTATED_CDS"/>
    <property type="molecule type" value="Genomic_DNA"/>
</dbReference>
<reference evidence="1" key="2">
    <citation type="submission" date="2022-06" db="UniProtKB">
        <authorList>
            <consortium name="EnsemblMetazoa"/>
        </authorList>
    </citation>
    <scope>IDENTIFICATION</scope>
</reference>
<sequence length="88" mass="10141">MEDRTEDQFLGIRNFNVKKIGMNFFLLNSCEFPRCRVVIKASLLGCNHFMTRRFISNLSIGCQSRQLHCRISNSLSSTPKKSSLEILI</sequence>
<evidence type="ECO:0000313" key="1">
    <source>
        <dbReference type="EnsemblMetazoa" id="OVOC282.1"/>
    </source>
</evidence>
<dbReference type="EnsemblMetazoa" id="OVOC282.1">
    <property type="protein sequence ID" value="OVOC282.1"/>
    <property type="gene ID" value="WBGene00237091"/>
</dbReference>
<reference evidence="2" key="1">
    <citation type="submission" date="2013-10" db="EMBL/GenBank/DDBJ databases">
        <title>Genome sequencing of Onchocerca volvulus.</title>
        <authorList>
            <person name="Cotton J."/>
            <person name="Tsai J."/>
            <person name="Stanley E."/>
            <person name="Tracey A."/>
            <person name="Holroyd N."/>
            <person name="Lustigman S."/>
            <person name="Berriman M."/>
        </authorList>
    </citation>
    <scope>NUCLEOTIDE SEQUENCE</scope>
</reference>
<name>A0A8R1XUD5_ONCVO</name>
<dbReference type="AlphaFoldDB" id="A0A8R1XUD5"/>
<evidence type="ECO:0000313" key="2">
    <source>
        <dbReference type="Proteomes" id="UP000024404"/>
    </source>
</evidence>